<dbReference type="AlphaFoldDB" id="A0A2D3UQH5"/>
<feature type="compositionally biased region" description="Polar residues" evidence="1">
    <location>
        <begin position="201"/>
        <end position="219"/>
    </location>
</feature>
<dbReference type="RefSeq" id="XP_023626032.1">
    <property type="nucleotide sequence ID" value="XM_023770264.1"/>
</dbReference>
<name>A0A2D3UQH5_9PEZI</name>
<feature type="compositionally biased region" description="Low complexity" evidence="1">
    <location>
        <begin position="178"/>
        <end position="200"/>
    </location>
</feature>
<feature type="compositionally biased region" description="Polar residues" evidence="1">
    <location>
        <begin position="109"/>
        <end position="119"/>
    </location>
</feature>
<keyword evidence="3" id="KW-1185">Reference proteome</keyword>
<feature type="compositionally biased region" description="Polar residues" evidence="1">
    <location>
        <begin position="590"/>
        <end position="604"/>
    </location>
</feature>
<accession>A0A2D3UQH5</accession>
<feature type="compositionally biased region" description="Polar residues" evidence="1">
    <location>
        <begin position="494"/>
        <end position="516"/>
    </location>
</feature>
<evidence type="ECO:0000313" key="2">
    <source>
        <dbReference type="EMBL" id="CZT19142.1"/>
    </source>
</evidence>
<dbReference type="Proteomes" id="UP000225277">
    <property type="component" value="Unassembled WGS sequence"/>
</dbReference>
<evidence type="ECO:0000313" key="3">
    <source>
        <dbReference type="Proteomes" id="UP000225277"/>
    </source>
</evidence>
<feature type="compositionally biased region" description="Polar residues" evidence="1">
    <location>
        <begin position="524"/>
        <end position="544"/>
    </location>
</feature>
<feature type="region of interest" description="Disordered" evidence="1">
    <location>
        <begin position="178"/>
        <end position="222"/>
    </location>
</feature>
<feature type="compositionally biased region" description="Polar residues" evidence="1">
    <location>
        <begin position="633"/>
        <end position="646"/>
    </location>
</feature>
<feature type="compositionally biased region" description="Polar residues" evidence="1">
    <location>
        <begin position="397"/>
        <end position="416"/>
    </location>
</feature>
<evidence type="ECO:0000256" key="1">
    <source>
        <dbReference type="SAM" id="MobiDB-lite"/>
    </source>
</evidence>
<proteinExistence type="predicted"/>
<protein>
    <submittedName>
        <fullName evidence="2">Uncharacterized protein</fullName>
    </submittedName>
</protein>
<feature type="compositionally biased region" description="Basic and acidic residues" evidence="1">
    <location>
        <begin position="59"/>
        <end position="96"/>
    </location>
</feature>
<reference evidence="2 3" key="1">
    <citation type="submission" date="2016-03" db="EMBL/GenBank/DDBJ databases">
        <authorList>
            <person name="Ploux O."/>
        </authorList>
    </citation>
    <scope>NUCLEOTIDE SEQUENCE [LARGE SCALE GENOMIC DNA]</scope>
    <source>
        <strain evidence="2 3">URUG2</strain>
    </source>
</reference>
<feature type="region of interest" description="Disordered" evidence="1">
    <location>
        <begin position="303"/>
        <end position="681"/>
    </location>
</feature>
<feature type="compositionally biased region" description="Basic and acidic residues" evidence="1">
    <location>
        <begin position="647"/>
        <end position="668"/>
    </location>
</feature>
<gene>
    <name evidence="2" type="ORF">RCC_04988</name>
</gene>
<feature type="compositionally biased region" description="Basic and acidic residues" evidence="1">
    <location>
        <begin position="472"/>
        <end position="484"/>
    </location>
</feature>
<feature type="compositionally biased region" description="Basic and acidic residues" evidence="1">
    <location>
        <begin position="13"/>
        <end position="24"/>
    </location>
</feature>
<organism evidence="2 3">
    <name type="scientific">Ramularia collo-cygni</name>
    <dbReference type="NCBI Taxonomy" id="112498"/>
    <lineage>
        <taxon>Eukaryota</taxon>
        <taxon>Fungi</taxon>
        <taxon>Dikarya</taxon>
        <taxon>Ascomycota</taxon>
        <taxon>Pezizomycotina</taxon>
        <taxon>Dothideomycetes</taxon>
        <taxon>Dothideomycetidae</taxon>
        <taxon>Mycosphaerellales</taxon>
        <taxon>Mycosphaerellaceae</taxon>
        <taxon>Ramularia</taxon>
    </lineage>
</organism>
<feature type="compositionally biased region" description="Basic and acidic residues" evidence="1">
    <location>
        <begin position="31"/>
        <end position="45"/>
    </location>
</feature>
<dbReference type="GeneID" id="35600156"/>
<dbReference type="EMBL" id="FJUY01000007">
    <property type="protein sequence ID" value="CZT19142.1"/>
    <property type="molecule type" value="Genomic_DNA"/>
</dbReference>
<sequence length="681" mass="74679">MDPFEARRKKLAREKERRLAAVKETEEEEAALQREEQQHKETETLKRHHSKLQAELAEFEAKTQESQKQLEHELAEAKKKLESEHHSRIERIEESSAKVQSELLENVKISGTSSTQGSAQVDKGRKTASQEGEITSETRQHMVEEEDRDNIRVASTSASTKQVQHIPAAAMMVPPKTVSPTAAATTTTLTKKTTSAASRTQNPSGVGSGGKSNAPSSTKGKVVDSIAREITLKSCTMIVGYGEEWFELSCPVPECQQNANVTGYFNGRDGLKRHFGSMHRPRVFDLTECIVHQFDENDCKRLSKEQNPVTRRLPAKRTSPISGVPNKRSQKKAPGREASDQDADQVPETNVAKKSAAITVPEESEHSISEFAVSSTVLASPPPPAQRHGSMAPPKQSPKTPASGSASAKKQVSFQIQEDVIEPLTGGKEKNGVSRPPPDAANDTTPTRSPFSDQRTKYKPTPNPAYPGGSMKDPRFRDSEKRPTQDTPTKKTQHSPAGSSAQKNQPTQHSSPSASSFLGILDKITNQSSRNDTGYQSPTGNSQLRDAVHGECNYVLGPPTPSQRQHNVVTRHSQSGFEGIPTGPARDNRPNTSVTDQNRPNATYNAPPFDPPHARNRGGRDNRGGRGRANPRTSSHGFPRSNVSQNDDPRLAHTRDQEDQAGESESRARNSGLHPRRQRWG</sequence>
<feature type="compositionally biased region" description="Polar residues" evidence="1">
    <location>
        <begin position="562"/>
        <end position="576"/>
    </location>
</feature>
<feature type="region of interest" description="Disordered" evidence="1">
    <location>
        <begin position="1"/>
        <end position="143"/>
    </location>
</feature>